<dbReference type="Gene3D" id="2.60.40.10">
    <property type="entry name" value="Immunoglobulins"/>
    <property type="match status" value="1"/>
</dbReference>
<comment type="similarity">
    <text evidence="2">Belongs to the VAMP-associated protein (VAP) (TC 9.B.17) family.</text>
</comment>
<dbReference type="InterPro" id="IPR016763">
    <property type="entry name" value="VAP"/>
</dbReference>
<feature type="domain" description="MSP" evidence="8">
    <location>
        <begin position="2"/>
        <end position="123"/>
    </location>
</feature>
<evidence type="ECO:0000256" key="4">
    <source>
        <dbReference type="ARBA" id="ARBA00022989"/>
    </source>
</evidence>
<evidence type="ECO:0000259" key="8">
    <source>
        <dbReference type="PROSITE" id="PS50202"/>
    </source>
</evidence>
<keyword evidence="10" id="KW-1185">Reference proteome</keyword>
<evidence type="ECO:0000256" key="5">
    <source>
        <dbReference type="ARBA" id="ARBA00023136"/>
    </source>
</evidence>
<dbReference type="PROSITE" id="PS50202">
    <property type="entry name" value="MSP"/>
    <property type="match status" value="1"/>
</dbReference>
<feature type="transmembrane region" description="Helical" evidence="7">
    <location>
        <begin position="216"/>
        <end position="233"/>
    </location>
</feature>
<evidence type="ECO:0000313" key="10">
    <source>
        <dbReference type="Proteomes" id="UP001234581"/>
    </source>
</evidence>
<evidence type="ECO:0000256" key="2">
    <source>
        <dbReference type="ARBA" id="ARBA00008932"/>
    </source>
</evidence>
<dbReference type="SUPFAM" id="SSF49354">
    <property type="entry name" value="PapD-like"/>
    <property type="match status" value="1"/>
</dbReference>
<evidence type="ECO:0000313" key="9">
    <source>
        <dbReference type="EMBL" id="KAJ8662485.1"/>
    </source>
</evidence>
<dbReference type="Proteomes" id="UP001234581">
    <property type="component" value="Unassembled WGS sequence"/>
</dbReference>
<comment type="caution">
    <text evidence="9">The sequence shown here is derived from an EMBL/GenBank/DDBJ whole genome shotgun (WGS) entry which is preliminary data.</text>
</comment>
<dbReference type="InterPro" id="IPR000535">
    <property type="entry name" value="MSP_dom"/>
</dbReference>
<dbReference type="AlphaFoldDB" id="A0AAD7VBK2"/>
<proteinExistence type="inferred from homology"/>
<keyword evidence="3 7" id="KW-0812">Transmembrane</keyword>
<comment type="subcellular location">
    <subcellularLocation>
        <location evidence="1">Membrane</location>
        <topology evidence="1">Single-pass type IV membrane protein</topology>
    </subcellularLocation>
</comment>
<evidence type="ECO:0000256" key="6">
    <source>
        <dbReference type="SAM" id="MobiDB-lite"/>
    </source>
</evidence>
<sequence>MALLVKPKNYICFERPLTRPDVQQHFVIKNPDDRHPVAFKILTNANTRYNVRPPFGLVDKQSEVRVKVTMVPYDEEPLDHCTDAFLVRSAKVSEDQLDIPFREMWVAASREGLHEHQLKCVYLANGVSPENASEFENNEEELSEHNEEEMSISENDEDFPLPTTTEIPRAHHDEEIPVLHNKLSELSQTMLAHQQEMINMRLQLLYTRQQKDFRRAIRALAVVVLCILIGYGSRGLL</sequence>
<dbReference type="GeneID" id="83208863"/>
<reference evidence="9 10" key="1">
    <citation type="submission" date="2023-03" db="EMBL/GenBank/DDBJ databases">
        <title>Genome sequence of Lichtheimia ornata CBS 291.66.</title>
        <authorList>
            <person name="Mohabir J.T."/>
            <person name="Shea T.P."/>
            <person name="Kurbessoian T."/>
            <person name="Berby B."/>
            <person name="Fontaine J."/>
            <person name="Livny J."/>
            <person name="Gnirke A."/>
            <person name="Stajich J.E."/>
            <person name="Cuomo C.A."/>
        </authorList>
    </citation>
    <scope>NUCLEOTIDE SEQUENCE [LARGE SCALE GENOMIC DNA]</scope>
    <source>
        <strain evidence="9">CBS 291.66</strain>
    </source>
</reference>
<dbReference type="InterPro" id="IPR013783">
    <property type="entry name" value="Ig-like_fold"/>
</dbReference>
<dbReference type="GO" id="GO:0005789">
    <property type="term" value="C:endoplasmic reticulum membrane"/>
    <property type="evidence" value="ECO:0007669"/>
    <property type="project" value="InterPro"/>
</dbReference>
<dbReference type="EMBL" id="JARTCD010000004">
    <property type="protein sequence ID" value="KAJ8662485.1"/>
    <property type="molecule type" value="Genomic_DNA"/>
</dbReference>
<evidence type="ECO:0000256" key="3">
    <source>
        <dbReference type="ARBA" id="ARBA00022692"/>
    </source>
</evidence>
<dbReference type="GO" id="GO:0005886">
    <property type="term" value="C:plasma membrane"/>
    <property type="evidence" value="ECO:0007669"/>
    <property type="project" value="TreeGrafter"/>
</dbReference>
<dbReference type="InterPro" id="IPR008962">
    <property type="entry name" value="PapD-like_sf"/>
</dbReference>
<organism evidence="9 10">
    <name type="scientific">Lichtheimia ornata</name>
    <dbReference type="NCBI Taxonomy" id="688661"/>
    <lineage>
        <taxon>Eukaryota</taxon>
        <taxon>Fungi</taxon>
        <taxon>Fungi incertae sedis</taxon>
        <taxon>Mucoromycota</taxon>
        <taxon>Mucoromycotina</taxon>
        <taxon>Mucoromycetes</taxon>
        <taxon>Mucorales</taxon>
        <taxon>Lichtheimiaceae</taxon>
        <taxon>Lichtheimia</taxon>
    </lineage>
</organism>
<feature type="compositionally biased region" description="Acidic residues" evidence="6">
    <location>
        <begin position="136"/>
        <end position="159"/>
    </location>
</feature>
<keyword evidence="4 7" id="KW-1133">Transmembrane helix</keyword>
<dbReference type="RefSeq" id="XP_058347398.1">
    <property type="nucleotide sequence ID" value="XM_058481541.1"/>
</dbReference>
<feature type="region of interest" description="Disordered" evidence="6">
    <location>
        <begin position="132"/>
        <end position="160"/>
    </location>
</feature>
<dbReference type="GO" id="GO:0090158">
    <property type="term" value="P:endoplasmic reticulum membrane organization"/>
    <property type="evidence" value="ECO:0007669"/>
    <property type="project" value="TreeGrafter"/>
</dbReference>
<dbReference type="GO" id="GO:0061817">
    <property type="term" value="P:endoplasmic reticulum-plasma membrane tethering"/>
    <property type="evidence" value="ECO:0007669"/>
    <property type="project" value="TreeGrafter"/>
</dbReference>
<gene>
    <name evidence="9" type="ORF">O0I10_001445</name>
</gene>
<dbReference type="Pfam" id="PF00635">
    <property type="entry name" value="Motile_Sperm"/>
    <property type="match status" value="1"/>
</dbReference>
<evidence type="ECO:0000256" key="7">
    <source>
        <dbReference type="SAM" id="Phobius"/>
    </source>
</evidence>
<accession>A0AAD7VBK2</accession>
<evidence type="ECO:0000256" key="1">
    <source>
        <dbReference type="ARBA" id="ARBA00004211"/>
    </source>
</evidence>
<protein>
    <recommendedName>
        <fullName evidence="8">MSP domain-containing protein</fullName>
    </recommendedName>
</protein>
<dbReference type="PANTHER" id="PTHR10809">
    <property type="entry name" value="VESICLE-ASSOCIATED MEMBRANE PROTEIN-ASSOCIATED PROTEIN"/>
    <property type="match status" value="1"/>
</dbReference>
<keyword evidence="5 7" id="KW-0472">Membrane</keyword>
<name>A0AAD7VBK2_9FUNG</name>
<dbReference type="PANTHER" id="PTHR10809:SF6">
    <property type="entry name" value="AT11025P-RELATED"/>
    <property type="match status" value="1"/>
</dbReference>